<gene>
    <name evidence="8" type="ORF">D6Z83_03585</name>
    <name evidence="9" type="ORF">EBE87_17660</name>
</gene>
<dbReference type="OrthoDB" id="7374754at2"/>
<keyword evidence="4" id="KW-0732">Signal</keyword>
<keyword evidence="10" id="KW-1185">Reference proteome</keyword>
<dbReference type="Pfam" id="PF09084">
    <property type="entry name" value="NMT1"/>
    <property type="match status" value="1"/>
</dbReference>
<evidence type="ECO:0000256" key="5">
    <source>
        <dbReference type="ARBA" id="ARBA00055538"/>
    </source>
</evidence>
<dbReference type="NCBIfam" id="TIGR01728">
    <property type="entry name" value="SsuA_fam"/>
    <property type="match status" value="1"/>
</dbReference>
<name>A0A3A9JP17_9PROT</name>
<evidence type="ECO:0000313" key="10">
    <source>
        <dbReference type="Proteomes" id="UP000274097"/>
    </source>
</evidence>
<dbReference type="EMBL" id="RFLX01000014">
    <property type="protein sequence ID" value="RMI20067.1"/>
    <property type="molecule type" value="Genomic_DNA"/>
</dbReference>
<feature type="domain" description="Solute-binding protein family 3/N-terminal" evidence="7">
    <location>
        <begin position="32"/>
        <end position="244"/>
    </location>
</feature>
<keyword evidence="3" id="KW-0813">Transport</keyword>
<protein>
    <recommendedName>
        <fullName evidence="6">Putative aliphatic sulfonates-binding protein</fullName>
    </recommendedName>
</protein>
<comment type="caution">
    <text evidence="8">The sequence shown here is derived from an EMBL/GenBank/DDBJ whole genome shotgun (WGS) entry which is preliminary data.</text>
</comment>
<dbReference type="FunFam" id="3.40.190.10:FF:000050">
    <property type="entry name" value="Sulfonate ABC transporter substrate-binding protein"/>
    <property type="match status" value="1"/>
</dbReference>
<dbReference type="AlphaFoldDB" id="A0A3A9JP17"/>
<dbReference type="InterPro" id="IPR015168">
    <property type="entry name" value="SsuA/THI5"/>
</dbReference>
<accession>A0A3A9JP17</accession>
<comment type="subcellular location">
    <subcellularLocation>
        <location evidence="1">Periplasm</location>
    </subcellularLocation>
</comment>
<comment type="function">
    <text evidence="5">Part of a binding-protein-dependent transport system for aliphatic sulfonates. Putative binding protein.</text>
</comment>
<evidence type="ECO:0000313" key="11">
    <source>
        <dbReference type="Proteomes" id="UP000278036"/>
    </source>
</evidence>
<dbReference type="GO" id="GO:0042597">
    <property type="term" value="C:periplasmic space"/>
    <property type="evidence" value="ECO:0007669"/>
    <property type="project" value="UniProtKB-SubCell"/>
</dbReference>
<evidence type="ECO:0000313" key="9">
    <source>
        <dbReference type="EMBL" id="RMI20067.1"/>
    </source>
</evidence>
<dbReference type="SUPFAM" id="SSF53850">
    <property type="entry name" value="Periplasmic binding protein-like II"/>
    <property type="match status" value="1"/>
</dbReference>
<evidence type="ECO:0000313" key="8">
    <source>
        <dbReference type="EMBL" id="RKK05616.1"/>
    </source>
</evidence>
<proteinExistence type="inferred from homology"/>
<dbReference type="PANTHER" id="PTHR30024">
    <property type="entry name" value="ALIPHATIC SULFONATES-BINDING PROTEIN-RELATED"/>
    <property type="match status" value="1"/>
</dbReference>
<evidence type="ECO:0000256" key="1">
    <source>
        <dbReference type="ARBA" id="ARBA00004418"/>
    </source>
</evidence>
<organism evidence="8 11">
    <name type="scientific">Teichococcus wenyumeiae</name>
    <dbReference type="NCBI Taxonomy" id="2478470"/>
    <lineage>
        <taxon>Bacteria</taxon>
        <taxon>Pseudomonadati</taxon>
        <taxon>Pseudomonadota</taxon>
        <taxon>Alphaproteobacteria</taxon>
        <taxon>Acetobacterales</taxon>
        <taxon>Roseomonadaceae</taxon>
        <taxon>Roseomonas</taxon>
    </lineage>
</organism>
<reference evidence="8 11" key="1">
    <citation type="submission" date="2018-09" db="EMBL/GenBank/DDBJ databases">
        <title>Roseomonas sp. nov., isolated from feces of Tibetan antelopes in the Qinghai-Tibet plateau, China.</title>
        <authorList>
            <person name="Tian Z."/>
        </authorList>
    </citation>
    <scope>NUCLEOTIDE SEQUENCE [LARGE SCALE GENOMIC DNA]</scope>
    <source>
        <strain evidence="9 10">Z23</strain>
        <strain evidence="8 11">Z24</strain>
    </source>
</reference>
<dbReference type="GO" id="GO:0042626">
    <property type="term" value="F:ATPase-coupled transmembrane transporter activity"/>
    <property type="evidence" value="ECO:0007669"/>
    <property type="project" value="InterPro"/>
</dbReference>
<dbReference type="InParanoid" id="A0A3A9JP17"/>
<evidence type="ECO:0000256" key="2">
    <source>
        <dbReference type="ARBA" id="ARBA00010742"/>
    </source>
</evidence>
<dbReference type="GO" id="GO:0016020">
    <property type="term" value="C:membrane"/>
    <property type="evidence" value="ECO:0007669"/>
    <property type="project" value="InterPro"/>
</dbReference>
<dbReference type="PANTHER" id="PTHR30024:SF48">
    <property type="entry name" value="ABC TRANSPORTER SUBSTRATE-BINDING PROTEIN"/>
    <property type="match status" value="1"/>
</dbReference>
<evidence type="ECO:0000259" key="7">
    <source>
        <dbReference type="SMART" id="SM00062"/>
    </source>
</evidence>
<dbReference type="Proteomes" id="UP000278036">
    <property type="component" value="Unassembled WGS sequence"/>
</dbReference>
<dbReference type="Gene3D" id="3.40.190.10">
    <property type="entry name" value="Periplasmic binding protein-like II"/>
    <property type="match status" value="2"/>
</dbReference>
<comment type="similarity">
    <text evidence="2">Belongs to the bacterial solute-binding protein SsuA/TauA family.</text>
</comment>
<evidence type="ECO:0000256" key="4">
    <source>
        <dbReference type="ARBA" id="ARBA00022729"/>
    </source>
</evidence>
<dbReference type="EMBL" id="RAQU01000013">
    <property type="protein sequence ID" value="RKK05616.1"/>
    <property type="molecule type" value="Genomic_DNA"/>
</dbReference>
<dbReference type="SMART" id="SM00062">
    <property type="entry name" value="PBPb"/>
    <property type="match status" value="1"/>
</dbReference>
<sequence>MTDIVIRRRAALLGAAGLLASPAILRAQPLPVLRVGNQKGGIRSLLEASSQARDLPFRIEWSEFPAAAPLLEALNAGALDVGSQGDLAFLGVYANGAPIRAVGATRAEARSQAILVRDGSPIRSLADLRGRKVAANRGGWGQYLVRAALKDAGIDPGEVTQAALGPMDAALAFRSGSVDAWAIWEPYVAIEVESFGARVLRDGTGLTPTVSLTSVHVDTLKDKRPLLQEFLVRQQRGWDWARGNVPAFARSTSALTRIPEPLLRRAYENQATKAVPVDAALVAELQQASDQAVQFGVLSRAISVAEAFDTSFTLAAR</sequence>
<dbReference type="InterPro" id="IPR010067">
    <property type="entry name" value="ABC_SsuA_sub-bd"/>
</dbReference>
<evidence type="ECO:0000256" key="6">
    <source>
        <dbReference type="ARBA" id="ARBA00070228"/>
    </source>
</evidence>
<dbReference type="RefSeq" id="WP_120636975.1">
    <property type="nucleotide sequence ID" value="NZ_RAQU01000013.1"/>
</dbReference>
<evidence type="ECO:0000256" key="3">
    <source>
        <dbReference type="ARBA" id="ARBA00022448"/>
    </source>
</evidence>
<dbReference type="CDD" id="cd13558">
    <property type="entry name" value="PBP2_SsuA_like_2"/>
    <property type="match status" value="1"/>
</dbReference>
<dbReference type="Proteomes" id="UP000274097">
    <property type="component" value="Unassembled WGS sequence"/>
</dbReference>
<dbReference type="InterPro" id="IPR001638">
    <property type="entry name" value="Solute-binding_3/MltF_N"/>
</dbReference>